<evidence type="ECO:0000256" key="9">
    <source>
        <dbReference type="ARBA" id="ARBA00042532"/>
    </source>
</evidence>
<evidence type="ECO:0000256" key="4">
    <source>
        <dbReference type="ARBA" id="ARBA00022650"/>
    </source>
</evidence>
<dbReference type="InterPro" id="IPR000304">
    <property type="entry name" value="Pyrroline-COOH_reductase"/>
</dbReference>
<dbReference type="Gene3D" id="1.10.3730.10">
    <property type="entry name" value="ProC C-terminal domain-like"/>
    <property type="match status" value="1"/>
</dbReference>
<sequence length="478" mass="51309">MSSTGADDDKDGSNAPNDGNEEKSKSKVEDQDDVDKKTDIKSGIKSEAKSNANSKTGEDAEEQAKPANDEKKDTVEATTSKKIGTFENVDGADIAKTAKSSKVDPGEPGKPEVETKKSEVDARKSGVDARKSGVEARKSGTAVGKSGCKSGVHVSNSTCSAQKRTRSNASTKSRSKVPELTECRIGFVGSGRMAESMMRGLLKSGRITGKQLYVAAKTTKNLDTFKVQGASVSTRTYDIFGRYDCDIVFLCVHGFVVRNCFKLGGTRPAPFTTNYIPTRRRQIFILSMIGGVPLCDVRTTLLNPETGNKYKVEMNRLVLNASVSYGIGLGALDIELDSKKCHPLVRDSLQTIARIECVSAEVMDAVCAMMGSGIAFVYYFISALADGGFKMGLTKQTATKLATKTIKCASQCLLESNKNPIDLRDQCTSPSGPAIYGLAVLDKQDCASGVQVAIESAYRRIQDLTEASPDQFIKQPGK</sequence>
<comment type="caution">
    <text evidence="14">The sequence shown here is derived from an EMBL/GenBank/DDBJ whole genome shotgun (WGS) entry which is preliminary data.</text>
</comment>
<name>A0A9Q0M6G1_BLOTA</name>
<evidence type="ECO:0000256" key="10">
    <source>
        <dbReference type="ARBA" id="ARBA00049975"/>
    </source>
</evidence>
<dbReference type="Pfam" id="PF03807">
    <property type="entry name" value="F420_oxidored"/>
    <property type="match status" value="1"/>
</dbReference>
<dbReference type="AlphaFoldDB" id="A0A9Q0M6G1"/>
<comment type="subunit">
    <text evidence="7">Homodecamer; composed of 5 homodimers.</text>
</comment>
<feature type="compositionally biased region" description="Basic and acidic residues" evidence="11">
    <location>
        <begin position="101"/>
        <end position="138"/>
    </location>
</feature>
<keyword evidence="4" id="KW-0641">Proline biosynthesis</keyword>
<dbReference type="EC" id="1.5.1.2" evidence="3"/>
<feature type="domain" description="Pyrroline-5-carboxylate reductase dimerisation" evidence="13">
    <location>
        <begin position="362"/>
        <end position="463"/>
    </location>
</feature>
<dbReference type="InterPro" id="IPR036291">
    <property type="entry name" value="NAD(P)-bd_dom_sf"/>
</dbReference>
<keyword evidence="6" id="KW-0560">Oxidoreductase</keyword>
<evidence type="ECO:0000256" key="5">
    <source>
        <dbReference type="ARBA" id="ARBA00022857"/>
    </source>
</evidence>
<keyword evidence="5" id="KW-0521">NADP</keyword>
<feature type="compositionally biased region" description="Polar residues" evidence="11">
    <location>
        <begin position="153"/>
        <end position="172"/>
    </location>
</feature>
<keyword evidence="15" id="KW-1185">Reference proteome</keyword>
<dbReference type="FunFam" id="1.10.3730.10:FF:000001">
    <property type="entry name" value="Pyrroline-5-carboxylate reductase"/>
    <property type="match status" value="1"/>
</dbReference>
<feature type="compositionally biased region" description="Basic and acidic residues" evidence="11">
    <location>
        <begin position="56"/>
        <end position="75"/>
    </location>
</feature>
<feature type="compositionally biased region" description="Acidic residues" evidence="11">
    <location>
        <begin position="1"/>
        <end position="10"/>
    </location>
</feature>
<dbReference type="PANTHER" id="PTHR11645">
    <property type="entry name" value="PYRROLINE-5-CARBOXYLATE REDUCTASE"/>
    <property type="match status" value="1"/>
</dbReference>
<evidence type="ECO:0000256" key="1">
    <source>
        <dbReference type="ARBA" id="ARBA00005205"/>
    </source>
</evidence>
<comment type="function">
    <text evidence="10">Oxidoreductase that catalyzes the last step in proline biosynthesis, which corresponds to the reduction of pyrroline-5-carboxylate (P5C) to L-proline using NAD(P)H. Proline is synthesized from either glutamate or ornithine; both are converted to P5C, and then to proline via pyrroline-5-carboxylate reductases (PYCRs). PYCR3 is exclusively linked to the biosynthesis of proline from ornithine.</text>
</comment>
<protein>
    <recommendedName>
        <fullName evidence="8">Pyrroline-5-carboxylate reductase 3</fullName>
        <ecNumber evidence="3">1.5.1.2</ecNumber>
    </recommendedName>
    <alternativeName>
        <fullName evidence="9">Pyrroline-5-carboxylate reductase-like protein</fullName>
    </alternativeName>
</protein>
<dbReference type="InterPro" id="IPR028939">
    <property type="entry name" value="P5C_Rdtase_cat_N"/>
</dbReference>
<dbReference type="InterPro" id="IPR029036">
    <property type="entry name" value="P5CR_dimer"/>
</dbReference>
<evidence type="ECO:0000256" key="7">
    <source>
        <dbReference type="ARBA" id="ARBA00038523"/>
    </source>
</evidence>
<accession>A0A9Q0M6G1</accession>
<dbReference type="Pfam" id="PF14748">
    <property type="entry name" value="P5CR_dimer"/>
    <property type="match status" value="1"/>
</dbReference>
<keyword evidence="4" id="KW-0028">Amino-acid biosynthesis</keyword>
<comment type="pathway">
    <text evidence="1">Amino-acid biosynthesis; L-proline biosynthesis; L-proline from L-glutamate 5-semialdehyde: step 1/1.</text>
</comment>
<evidence type="ECO:0000256" key="8">
    <source>
        <dbReference type="ARBA" id="ARBA00039786"/>
    </source>
</evidence>
<feature type="region of interest" description="Disordered" evidence="11">
    <location>
        <begin position="1"/>
        <end position="176"/>
    </location>
</feature>
<evidence type="ECO:0000256" key="6">
    <source>
        <dbReference type="ARBA" id="ARBA00023002"/>
    </source>
</evidence>
<dbReference type="Gene3D" id="3.40.50.720">
    <property type="entry name" value="NAD(P)-binding Rossmann-like Domain"/>
    <property type="match status" value="1"/>
</dbReference>
<dbReference type="InterPro" id="IPR008927">
    <property type="entry name" value="6-PGluconate_DH-like_C_sf"/>
</dbReference>
<feature type="domain" description="Pyrroline-5-carboxylate reductase catalytic N-terminal" evidence="12">
    <location>
        <begin position="184"/>
        <end position="259"/>
    </location>
</feature>
<organism evidence="14 15">
    <name type="scientific">Blomia tropicalis</name>
    <name type="common">Mite</name>
    <dbReference type="NCBI Taxonomy" id="40697"/>
    <lineage>
        <taxon>Eukaryota</taxon>
        <taxon>Metazoa</taxon>
        <taxon>Ecdysozoa</taxon>
        <taxon>Arthropoda</taxon>
        <taxon>Chelicerata</taxon>
        <taxon>Arachnida</taxon>
        <taxon>Acari</taxon>
        <taxon>Acariformes</taxon>
        <taxon>Sarcoptiformes</taxon>
        <taxon>Astigmata</taxon>
        <taxon>Glycyphagoidea</taxon>
        <taxon>Echimyopodidae</taxon>
        <taxon>Blomia</taxon>
    </lineage>
</organism>
<evidence type="ECO:0000256" key="3">
    <source>
        <dbReference type="ARBA" id="ARBA00012855"/>
    </source>
</evidence>
<dbReference type="SUPFAM" id="SSF51735">
    <property type="entry name" value="NAD(P)-binding Rossmann-fold domains"/>
    <property type="match status" value="1"/>
</dbReference>
<evidence type="ECO:0000313" key="14">
    <source>
        <dbReference type="EMBL" id="KAJ6220773.1"/>
    </source>
</evidence>
<proteinExistence type="inferred from homology"/>
<evidence type="ECO:0000256" key="11">
    <source>
        <dbReference type="SAM" id="MobiDB-lite"/>
    </source>
</evidence>
<feature type="compositionally biased region" description="Basic and acidic residues" evidence="11">
    <location>
        <begin position="20"/>
        <end position="48"/>
    </location>
</feature>
<evidence type="ECO:0000313" key="15">
    <source>
        <dbReference type="Proteomes" id="UP001142055"/>
    </source>
</evidence>
<reference evidence="14" key="1">
    <citation type="submission" date="2022-12" db="EMBL/GenBank/DDBJ databases">
        <title>Genome assemblies of Blomia tropicalis.</title>
        <authorList>
            <person name="Cui Y."/>
        </authorList>
    </citation>
    <scope>NUCLEOTIDE SEQUENCE</scope>
    <source>
        <tissue evidence="14">Adult mites</tissue>
    </source>
</reference>
<gene>
    <name evidence="14" type="ORF">RDWZM_006585</name>
</gene>
<evidence type="ECO:0000256" key="2">
    <source>
        <dbReference type="ARBA" id="ARBA00005525"/>
    </source>
</evidence>
<comment type="similarity">
    <text evidence="2">Belongs to the pyrroline-5-carboxylate reductase family.</text>
</comment>
<dbReference type="SUPFAM" id="SSF48179">
    <property type="entry name" value="6-phosphogluconate dehydrogenase C-terminal domain-like"/>
    <property type="match status" value="1"/>
</dbReference>
<dbReference type="GO" id="GO:0004735">
    <property type="term" value="F:pyrroline-5-carboxylate reductase activity"/>
    <property type="evidence" value="ECO:0007669"/>
    <property type="project" value="UniProtKB-EC"/>
</dbReference>
<dbReference type="Proteomes" id="UP001142055">
    <property type="component" value="Chromosome 2"/>
</dbReference>
<evidence type="ECO:0000259" key="12">
    <source>
        <dbReference type="Pfam" id="PF03807"/>
    </source>
</evidence>
<dbReference type="EMBL" id="JAPWDV010000002">
    <property type="protein sequence ID" value="KAJ6220773.1"/>
    <property type="molecule type" value="Genomic_DNA"/>
</dbReference>
<evidence type="ECO:0000259" key="13">
    <source>
        <dbReference type="Pfam" id="PF14748"/>
    </source>
</evidence>
<dbReference type="GO" id="GO:0055129">
    <property type="term" value="P:L-proline biosynthetic process"/>
    <property type="evidence" value="ECO:0007669"/>
    <property type="project" value="TreeGrafter"/>
</dbReference>
<dbReference type="HAMAP" id="MF_01925">
    <property type="entry name" value="P5C_reductase"/>
    <property type="match status" value="1"/>
</dbReference>
<dbReference type="PANTHER" id="PTHR11645:SF0">
    <property type="entry name" value="PYRROLINE-5-CARBOXYLATE REDUCTASE 3"/>
    <property type="match status" value="1"/>
</dbReference>